<gene>
    <name evidence="8" type="ORF">Ami103574_00320</name>
</gene>
<keyword evidence="3 6" id="KW-0812">Transmembrane</keyword>
<organism evidence="8 9">
    <name type="scientific">Aminipila butyrica</name>
    <dbReference type="NCBI Taxonomy" id="433296"/>
    <lineage>
        <taxon>Bacteria</taxon>
        <taxon>Bacillati</taxon>
        <taxon>Bacillota</taxon>
        <taxon>Clostridia</taxon>
        <taxon>Peptostreptococcales</taxon>
        <taxon>Anaerovoracaceae</taxon>
        <taxon>Aminipila</taxon>
    </lineage>
</organism>
<dbReference type="RefSeq" id="WP_163064767.1">
    <property type="nucleotide sequence ID" value="NZ_CP048649.1"/>
</dbReference>
<protein>
    <submittedName>
        <fullName evidence="8">ABC transporter permease</fullName>
    </submittedName>
</protein>
<reference evidence="8 9" key="1">
    <citation type="submission" date="2020-02" db="EMBL/GenBank/DDBJ databases">
        <authorList>
            <person name="Kim Y.B."/>
            <person name="Roh S.W."/>
        </authorList>
    </citation>
    <scope>NUCLEOTIDE SEQUENCE [LARGE SCALE GENOMIC DNA]</scope>
    <source>
        <strain evidence="8 9">DSM 103574</strain>
    </source>
</reference>
<sequence>MKKSNLLKSNKLTVAFYHFKLRHPRFVMATLVFIIIPLISGLALGYEMKGDVPTSIPTVIVDHDQSDFSRKFTGFVEDSSYFDVIEYADRDQQVQELFDQEQAYAGIIIPENFYKDMQMGKAPKILTLYDGASLTVVTTSKTAMSEILLTTKGAYMMSIFQGKLSVVPEQVMNLVTPIDVNYKFLYNPAKSFRNYLLIGMLASVIQIGIAMQGAERGFENQSQPRRYLDQLKVIGGWSVMSTISILLCLGVQYLFFDMPYRSTALGGVLMTFLFAMCILAMGYIIGNIIPDRTFAIQVSAILVLPTSMLGGYTYPIEGMPAAYVQLAQHIPFYYYGNWIRSLCLKELQFHHLIEPLGFFAKFILAELLIILAVTLFKNWWRKKYKGGMGVTPVV</sequence>
<name>A0A858BQP6_9FIRM</name>
<evidence type="ECO:0000256" key="4">
    <source>
        <dbReference type="ARBA" id="ARBA00022989"/>
    </source>
</evidence>
<feature type="transmembrane region" description="Helical" evidence="6">
    <location>
        <begin position="294"/>
        <end position="314"/>
    </location>
</feature>
<comment type="subcellular location">
    <subcellularLocation>
        <location evidence="1">Cell membrane</location>
        <topology evidence="1">Multi-pass membrane protein</topology>
    </subcellularLocation>
</comment>
<dbReference type="Proteomes" id="UP000466848">
    <property type="component" value="Chromosome"/>
</dbReference>
<dbReference type="GO" id="GO:0140359">
    <property type="term" value="F:ABC-type transporter activity"/>
    <property type="evidence" value="ECO:0007669"/>
    <property type="project" value="InterPro"/>
</dbReference>
<feature type="transmembrane region" description="Helical" evidence="6">
    <location>
        <begin position="356"/>
        <end position="376"/>
    </location>
</feature>
<accession>A0A858BQP6</accession>
<proteinExistence type="predicted"/>
<evidence type="ECO:0000256" key="6">
    <source>
        <dbReference type="SAM" id="Phobius"/>
    </source>
</evidence>
<dbReference type="GO" id="GO:0005886">
    <property type="term" value="C:plasma membrane"/>
    <property type="evidence" value="ECO:0007669"/>
    <property type="project" value="UniProtKB-SubCell"/>
</dbReference>
<dbReference type="Pfam" id="PF12698">
    <property type="entry name" value="ABC2_membrane_3"/>
    <property type="match status" value="1"/>
</dbReference>
<dbReference type="InterPro" id="IPR013525">
    <property type="entry name" value="ABC2_TM"/>
</dbReference>
<keyword evidence="9" id="KW-1185">Reference proteome</keyword>
<dbReference type="InterPro" id="IPR051449">
    <property type="entry name" value="ABC-2_transporter_component"/>
</dbReference>
<dbReference type="AlphaFoldDB" id="A0A858BQP6"/>
<feature type="transmembrane region" description="Helical" evidence="6">
    <location>
        <begin position="234"/>
        <end position="256"/>
    </location>
</feature>
<evidence type="ECO:0000313" key="8">
    <source>
        <dbReference type="EMBL" id="QIB67847.1"/>
    </source>
</evidence>
<dbReference type="Gene3D" id="3.40.1710.10">
    <property type="entry name" value="abc type-2 transporter like domain"/>
    <property type="match status" value="1"/>
</dbReference>
<dbReference type="EMBL" id="CP048649">
    <property type="protein sequence ID" value="QIB67847.1"/>
    <property type="molecule type" value="Genomic_DNA"/>
</dbReference>
<keyword evidence="5 6" id="KW-0472">Membrane</keyword>
<evidence type="ECO:0000256" key="3">
    <source>
        <dbReference type="ARBA" id="ARBA00022692"/>
    </source>
</evidence>
<dbReference type="KEGG" id="abut:Ami103574_00320"/>
<evidence type="ECO:0000259" key="7">
    <source>
        <dbReference type="Pfam" id="PF12698"/>
    </source>
</evidence>
<evidence type="ECO:0000313" key="9">
    <source>
        <dbReference type="Proteomes" id="UP000466848"/>
    </source>
</evidence>
<keyword evidence="4 6" id="KW-1133">Transmembrane helix</keyword>
<evidence type="ECO:0000256" key="2">
    <source>
        <dbReference type="ARBA" id="ARBA00022475"/>
    </source>
</evidence>
<evidence type="ECO:0000256" key="5">
    <source>
        <dbReference type="ARBA" id="ARBA00023136"/>
    </source>
</evidence>
<keyword evidence="2" id="KW-1003">Cell membrane</keyword>
<dbReference type="PANTHER" id="PTHR30294">
    <property type="entry name" value="MEMBRANE COMPONENT OF ABC TRANSPORTER YHHJ-RELATED"/>
    <property type="match status" value="1"/>
</dbReference>
<dbReference type="PANTHER" id="PTHR30294:SF29">
    <property type="entry name" value="MULTIDRUG ABC TRANSPORTER PERMEASE YBHS-RELATED"/>
    <property type="match status" value="1"/>
</dbReference>
<feature type="transmembrane region" description="Helical" evidence="6">
    <location>
        <begin position="26"/>
        <end position="46"/>
    </location>
</feature>
<evidence type="ECO:0000256" key="1">
    <source>
        <dbReference type="ARBA" id="ARBA00004651"/>
    </source>
</evidence>
<feature type="transmembrane region" description="Helical" evidence="6">
    <location>
        <begin position="262"/>
        <end position="285"/>
    </location>
</feature>
<feature type="domain" description="ABC-2 type transporter transmembrane" evidence="7">
    <location>
        <begin position="26"/>
        <end position="370"/>
    </location>
</feature>